<evidence type="ECO:0000259" key="2">
    <source>
        <dbReference type="Pfam" id="PF14371"/>
    </source>
</evidence>
<name>A0A7K3WSQ3_9FLAO</name>
<evidence type="ECO:0000256" key="1">
    <source>
        <dbReference type="SAM" id="SignalP"/>
    </source>
</evidence>
<dbReference type="AlphaFoldDB" id="A0A7K3WSQ3"/>
<sequence length="214" mass="24180">MKHFMKKFAAIVLGVTLGSMAYAGGPFQGTIKFTKTIGPVTANYIYYVKGDKIRVEELSENGEIQGIMIVDTKENTVKALSPERNMFIDVPNKRPARETEVFVQKTNNKKTINGYECTEVKVTGKDDGREVTFWAADDDFNFMVPMLETLNRKDKLAVYFMNIPNFEGAFPMVGIEKKTDGVELTKLQVVDVTKSDLSNDLFTIPANYTKFERE</sequence>
<feature type="domain" description="DUF4412" evidence="2">
    <location>
        <begin position="27"/>
        <end position="208"/>
    </location>
</feature>
<dbReference type="EMBL" id="JAAGVY010000028">
    <property type="protein sequence ID" value="NEN24558.1"/>
    <property type="molecule type" value="Genomic_DNA"/>
</dbReference>
<feature type="signal peptide" evidence="1">
    <location>
        <begin position="1"/>
        <end position="23"/>
    </location>
</feature>
<accession>A0A7K3WSQ3</accession>
<reference evidence="3 4" key="1">
    <citation type="submission" date="2020-02" db="EMBL/GenBank/DDBJ databases">
        <title>Out from the shadows clarifying the taxonomy of the family Cryomorphaceae and related taxa by utilizing the GTDB taxonomic framework.</title>
        <authorList>
            <person name="Bowman J.P."/>
        </authorList>
    </citation>
    <scope>NUCLEOTIDE SEQUENCE [LARGE SCALE GENOMIC DNA]</scope>
    <source>
        <strain evidence="3 4">QSSC 1-22</strain>
    </source>
</reference>
<dbReference type="RefSeq" id="WP_163285951.1">
    <property type="nucleotide sequence ID" value="NZ_JAAGVY010000028.1"/>
</dbReference>
<organism evidence="3 4">
    <name type="scientific">Cryomorpha ignava</name>
    <dbReference type="NCBI Taxonomy" id="101383"/>
    <lineage>
        <taxon>Bacteria</taxon>
        <taxon>Pseudomonadati</taxon>
        <taxon>Bacteroidota</taxon>
        <taxon>Flavobacteriia</taxon>
        <taxon>Flavobacteriales</taxon>
        <taxon>Cryomorphaceae</taxon>
        <taxon>Cryomorpha</taxon>
    </lineage>
</organism>
<comment type="caution">
    <text evidence="3">The sequence shown here is derived from an EMBL/GenBank/DDBJ whole genome shotgun (WGS) entry which is preliminary data.</text>
</comment>
<protein>
    <submittedName>
        <fullName evidence="3">DUF4412 domain-containing protein</fullName>
    </submittedName>
</protein>
<evidence type="ECO:0000313" key="4">
    <source>
        <dbReference type="Proteomes" id="UP000486602"/>
    </source>
</evidence>
<dbReference type="Proteomes" id="UP000486602">
    <property type="component" value="Unassembled WGS sequence"/>
</dbReference>
<dbReference type="InterPro" id="IPR025524">
    <property type="entry name" value="DUF4412"/>
</dbReference>
<dbReference type="Pfam" id="PF14371">
    <property type="entry name" value="DUF4412"/>
    <property type="match status" value="1"/>
</dbReference>
<gene>
    <name evidence="3" type="ORF">G3O08_13705</name>
</gene>
<proteinExistence type="predicted"/>
<feature type="chain" id="PRO_5029587007" evidence="1">
    <location>
        <begin position="24"/>
        <end position="214"/>
    </location>
</feature>
<evidence type="ECO:0000313" key="3">
    <source>
        <dbReference type="EMBL" id="NEN24558.1"/>
    </source>
</evidence>
<keyword evidence="1" id="KW-0732">Signal</keyword>
<keyword evidence="4" id="KW-1185">Reference proteome</keyword>